<reference evidence="1 2" key="1">
    <citation type="submission" date="2015-05" db="EMBL/GenBank/DDBJ databases">
        <title>Draft genome sequence of Microvirga vignae strain BR3299, a novel nitrogen fixing bacteria isolated from Brazil semi-aired region.</title>
        <authorList>
            <person name="Zilli J.E."/>
            <person name="Passos S.R."/>
            <person name="Leite J."/>
            <person name="Baldani J.I."/>
            <person name="Xavier G.R."/>
            <person name="Rumjaneck N.G."/>
            <person name="Simoes-Araujo J.L."/>
        </authorList>
    </citation>
    <scope>NUCLEOTIDE SEQUENCE [LARGE SCALE GENOMIC DNA]</scope>
    <source>
        <strain evidence="1 2">BR3299</strain>
    </source>
</reference>
<comment type="caution">
    <text evidence="1">The sequence shown here is derived from an EMBL/GenBank/DDBJ whole genome shotgun (WGS) entry which is preliminary data.</text>
</comment>
<proteinExistence type="predicted"/>
<dbReference type="STRING" id="1225564.AA309_26545"/>
<dbReference type="EMBL" id="LCYG01000089">
    <property type="protein sequence ID" value="KLK90293.1"/>
    <property type="molecule type" value="Genomic_DNA"/>
</dbReference>
<keyword evidence="2" id="KW-1185">Reference proteome</keyword>
<evidence type="ECO:0000313" key="1">
    <source>
        <dbReference type="EMBL" id="KLK90293.1"/>
    </source>
</evidence>
<evidence type="ECO:0000313" key="2">
    <source>
        <dbReference type="Proteomes" id="UP000035489"/>
    </source>
</evidence>
<dbReference type="PATRIC" id="fig|1225564.3.peg.6901"/>
<dbReference type="AlphaFoldDB" id="A0A0H1R597"/>
<organism evidence="1 2">
    <name type="scientific">Microvirga vignae</name>
    <dbReference type="NCBI Taxonomy" id="1225564"/>
    <lineage>
        <taxon>Bacteria</taxon>
        <taxon>Pseudomonadati</taxon>
        <taxon>Pseudomonadota</taxon>
        <taxon>Alphaproteobacteria</taxon>
        <taxon>Hyphomicrobiales</taxon>
        <taxon>Methylobacteriaceae</taxon>
        <taxon>Microvirga</taxon>
    </lineage>
</organism>
<accession>A0A0H1R597</accession>
<protein>
    <submittedName>
        <fullName evidence="1">Uncharacterized protein</fullName>
    </submittedName>
</protein>
<sequence length="202" mass="22855">MRFSDALSVLSQRWRVSVSELNSYHRALRAADAIPASSRGRGKDDVSEEALLRFVIAFFSSRQANTSPERLDAVLRMWRAWNSTNMKKAARPKRYEGSAPELFLQNTVLETLSAALKYYRETPKPKSLTFQFHHNVNTVFVTAGDEWFSDEGFASLPSQVRSPAFANYDSPYEGWEDEDSDYEESKTFGGPTLIALNRILAG</sequence>
<gene>
    <name evidence="1" type="ORF">AA309_26545</name>
</gene>
<dbReference type="Proteomes" id="UP000035489">
    <property type="component" value="Unassembled WGS sequence"/>
</dbReference>
<name>A0A0H1R597_9HYPH</name>
<dbReference type="RefSeq" id="WP_047192035.1">
    <property type="nucleotide sequence ID" value="NZ_LCYG01000089.1"/>
</dbReference>